<dbReference type="PANTHER" id="PTHR24292:SF100">
    <property type="entry name" value="CYTOCHROME P450 6A16, ISOFORM B-RELATED"/>
    <property type="match status" value="1"/>
</dbReference>
<accession>A0ABM3VR37</accession>
<dbReference type="GeneID" id="101894349"/>
<keyword evidence="12" id="KW-0472">Membrane</keyword>
<dbReference type="PROSITE" id="PS00086">
    <property type="entry name" value="CYTOCHROME_P450"/>
    <property type="match status" value="1"/>
</dbReference>
<keyword evidence="7" id="KW-0256">Endoplasmic reticulum</keyword>
<dbReference type="PANTHER" id="PTHR24292">
    <property type="entry name" value="CYTOCHROME P450"/>
    <property type="match status" value="1"/>
</dbReference>
<evidence type="ECO:0000256" key="7">
    <source>
        <dbReference type="ARBA" id="ARBA00022824"/>
    </source>
</evidence>
<evidence type="ECO:0000256" key="1">
    <source>
        <dbReference type="ARBA" id="ARBA00001971"/>
    </source>
</evidence>
<evidence type="ECO:0000256" key="5">
    <source>
        <dbReference type="ARBA" id="ARBA00022617"/>
    </source>
</evidence>
<comment type="subcellular location">
    <subcellularLocation>
        <location evidence="3">Endoplasmic reticulum membrane</location>
        <topology evidence="3">Peripheral membrane protein</topology>
    </subcellularLocation>
    <subcellularLocation>
        <location evidence="2">Microsome membrane</location>
        <topology evidence="2">Peripheral membrane protein</topology>
    </subcellularLocation>
</comment>
<dbReference type="SUPFAM" id="SSF48264">
    <property type="entry name" value="Cytochrome P450"/>
    <property type="match status" value="1"/>
</dbReference>
<keyword evidence="9 13" id="KW-0560">Oxidoreductase</keyword>
<evidence type="ECO:0000313" key="15">
    <source>
        <dbReference type="RefSeq" id="XP_058988256.1"/>
    </source>
</evidence>
<evidence type="ECO:0000256" key="8">
    <source>
        <dbReference type="ARBA" id="ARBA00022848"/>
    </source>
</evidence>
<dbReference type="PRINTS" id="PR00385">
    <property type="entry name" value="P450"/>
</dbReference>
<keyword evidence="8" id="KW-0492">Microsome</keyword>
<keyword evidence="10 13" id="KW-0408">Iron</keyword>
<dbReference type="RefSeq" id="XP_058988256.1">
    <property type="nucleotide sequence ID" value="XM_059132273.1"/>
</dbReference>
<organism evidence="14 15">
    <name type="scientific">Musca domestica</name>
    <name type="common">House fly</name>
    <dbReference type="NCBI Taxonomy" id="7370"/>
    <lineage>
        <taxon>Eukaryota</taxon>
        <taxon>Metazoa</taxon>
        <taxon>Ecdysozoa</taxon>
        <taxon>Arthropoda</taxon>
        <taxon>Hexapoda</taxon>
        <taxon>Insecta</taxon>
        <taxon>Pterygota</taxon>
        <taxon>Neoptera</taxon>
        <taxon>Endopterygota</taxon>
        <taxon>Diptera</taxon>
        <taxon>Brachycera</taxon>
        <taxon>Muscomorpha</taxon>
        <taxon>Muscoidea</taxon>
        <taxon>Muscidae</taxon>
        <taxon>Musca</taxon>
    </lineage>
</organism>
<dbReference type="CDD" id="cd11056">
    <property type="entry name" value="CYP6-like"/>
    <property type="match status" value="1"/>
</dbReference>
<dbReference type="InterPro" id="IPR036396">
    <property type="entry name" value="Cyt_P450_sf"/>
</dbReference>
<dbReference type="PRINTS" id="PR00463">
    <property type="entry name" value="EP450I"/>
</dbReference>
<keyword evidence="11 13" id="KW-0503">Monooxygenase</keyword>
<reference evidence="15" key="1">
    <citation type="submission" date="2025-08" db="UniProtKB">
        <authorList>
            <consortium name="RefSeq"/>
        </authorList>
    </citation>
    <scope>IDENTIFICATION</scope>
    <source>
        <strain evidence="15">Aabys</strain>
        <tissue evidence="15">Whole body</tissue>
    </source>
</reference>
<keyword evidence="14" id="KW-1185">Reference proteome</keyword>
<evidence type="ECO:0000256" key="13">
    <source>
        <dbReference type="RuleBase" id="RU000461"/>
    </source>
</evidence>
<dbReference type="Pfam" id="PF00067">
    <property type="entry name" value="p450"/>
    <property type="match status" value="1"/>
</dbReference>
<evidence type="ECO:0000256" key="4">
    <source>
        <dbReference type="ARBA" id="ARBA00010617"/>
    </source>
</evidence>
<keyword evidence="6 13" id="KW-0479">Metal-binding</keyword>
<evidence type="ECO:0000313" key="14">
    <source>
        <dbReference type="Proteomes" id="UP001652621"/>
    </source>
</evidence>
<evidence type="ECO:0000256" key="11">
    <source>
        <dbReference type="ARBA" id="ARBA00023033"/>
    </source>
</evidence>
<keyword evidence="5 13" id="KW-0349">Heme</keyword>
<evidence type="ECO:0000256" key="12">
    <source>
        <dbReference type="ARBA" id="ARBA00023136"/>
    </source>
</evidence>
<evidence type="ECO:0000256" key="3">
    <source>
        <dbReference type="ARBA" id="ARBA00004406"/>
    </source>
</evidence>
<dbReference type="Proteomes" id="UP001652621">
    <property type="component" value="Unplaced"/>
</dbReference>
<evidence type="ECO:0000256" key="9">
    <source>
        <dbReference type="ARBA" id="ARBA00023002"/>
    </source>
</evidence>
<name>A0ABM3VR37_MUSDO</name>
<proteinExistence type="inferred from homology"/>
<dbReference type="InterPro" id="IPR001128">
    <property type="entry name" value="Cyt_P450"/>
</dbReference>
<gene>
    <name evidence="15" type="primary">LOC101894349</name>
</gene>
<evidence type="ECO:0000256" key="10">
    <source>
        <dbReference type="ARBA" id="ARBA00023004"/>
    </source>
</evidence>
<dbReference type="InterPro" id="IPR050476">
    <property type="entry name" value="Insect_CytP450_Detox"/>
</dbReference>
<sequence length="529" mass="61883">PDHPSFGNNFDRKHMQHDANSLSLENNDVFSGSQALLSRTAPALVLIIFLVRTAYMVWKYCYWTLRGVKQLKANFLLGHIAKLQSLNHRQFMQEVYDTFRGREKFVGVYAFTKPVAVILDLDLVKAVLIKDFSNFSSRMLYKNEKDILSQHLFNVEAGLWRPLRHKFSPTFTSGKIKFMFPTVRKLCQDFVLSVERGLEKSDLLNVHHFNSLFTVDAIGTCFFGIECNSLRNPEAEFLKLSSRIFSRTNFNVRWHLFKQTYVGLMKFIGFKRFPQFVEDFFRITVCEGFKARKRQEILRNDFVDILIELKKSRDLNLSYDKISAQLFIFFTAGFETSSTSMSYALYELAKYPDIQNKLRQDIWEVLQQHNNELSYEALMDMEYLDCVLTETLRMYPPLPFLQRVSLNDYPVPGTKFVIEKNTEVFIPAHAIHYDPDIYPNPKLFRPERFLRRELFKRHPQTFLGFGDGPRNCIALRFGRMITKLGLIALLTKFKFSQSSENCGDIEFSNHSMVLVPKGSVYLRVERIEN</sequence>
<protein>
    <submittedName>
        <fullName evidence="15">Cytochrome P450 6a8-like</fullName>
    </submittedName>
</protein>
<comment type="cofactor">
    <cofactor evidence="1">
        <name>heme</name>
        <dbReference type="ChEBI" id="CHEBI:30413"/>
    </cofactor>
</comment>
<evidence type="ECO:0000256" key="2">
    <source>
        <dbReference type="ARBA" id="ARBA00004174"/>
    </source>
</evidence>
<dbReference type="InterPro" id="IPR017972">
    <property type="entry name" value="Cyt_P450_CS"/>
</dbReference>
<dbReference type="InterPro" id="IPR002401">
    <property type="entry name" value="Cyt_P450_E_grp-I"/>
</dbReference>
<dbReference type="Gene3D" id="1.10.630.10">
    <property type="entry name" value="Cytochrome P450"/>
    <property type="match status" value="1"/>
</dbReference>
<evidence type="ECO:0000256" key="6">
    <source>
        <dbReference type="ARBA" id="ARBA00022723"/>
    </source>
</evidence>
<feature type="non-terminal residue" evidence="15">
    <location>
        <position position="1"/>
    </location>
</feature>
<comment type="similarity">
    <text evidence="4 13">Belongs to the cytochrome P450 family.</text>
</comment>